<dbReference type="InterPro" id="IPR000399">
    <property type="entry name" value="TPP-bd_CS"/>
</dbReference>
<comment type="cofactor">
    <cofactor evidence="1">
        <name>thiamine diphosphate</name>
        <dbReference type="ChEBI" id="CHEBI:58937"/>
    </cofactor>
</comment>
<evidence type="ECO:0000259" key="6">
    <source>
        <dbReference type="Pfam" id="PF02775"/>
    </source>
</evidence>
<keyword evidence="9" id="KW-1185">Reference proteome</keyword>
<dbReference type="InterPro" id="IPR012000">
    <property type="entry name" value="Thiamin_PyroP_enz_cen_dom"/>
</dbReference>
<dbReference type="PANTHER" id="PTHR18968">
    <property type="entry name" value="THIAMINE PYROPHOSPHATE ENZYMES"/>
    <property type="match status" value="1"/>
</dbReference>
<evidence type="ECO:0000313" key="8">
    <source>
        <dbReference type="EMBL" id="ALS25278.1"/>
    </source>
</evidence>
<gene>
    <name evidence="8" type="ORF">IJ22_50160</name>
</gene>
<feature type="domain" description="Thiamine pyrophosphate enzyme TPP-binding" evidence="6">
    <location>
        <begin position="383"/>
        <end position="528"/>
    </location>
</feature>
<evidence type="ECO:0000256" key="4">
    <source>
        <dbReference type="RuleBase" id="RU362132"/>
    </source>
</evidence>
<dbReference type="Pfam" id="PF00205">
    <property type="entry name" value="TPP_enzyme_M"/>
    <property type="match status" value="1"/>
</dbReference>
<accession>A0A0U2WFX8</accession>
<dbReference type="EMBL" id="CP013652">
    <property type="protein sequence ID" value="ALS25278.1"/>
    <property type="molecule type" value="Genomic_DNA"/>
</dbReference>
<dbReference type="GO" id="GO:0003984">
    <property type="term" value="F:acetolactate synthase activity"/>
    <property type="evidence" value="ECO:0007669"/>
    <property type="project" value="TreeGrafter"/>
</dbReference>
<evidence type="ECO:0000259" key="5">
    <source>
        <dbReference type="Pfam" id="PF00205"/>
    </source>
</evidence>
<evidence type="ECO:0000256" key="3">
    <source>
        <dbReference type="ARBA" id="ARBA00023052"/>
    </source>
</evidence>
<dbReference type="OrthoDB" id="4494979at2"/>
<dbReference type="KEGG" id="pnp:IJ22_50160"/>
<dbReference type="InterPro" id="IPR045229">
    <property type="entry name" value="TPP_enz"/>
</dbReference>
<dbReference type="RefSeq" id="WP_054819609.1">
    <property type="nucleotide sequence ID" value="NZ_CP013652.1"/>
</dbReference>
<dbReference type="SUPFAM" id="SSF52467">
    <property type="entry name" value="DHS-like NAD/FAD-binding domain"/>
    <property type="match status" value="1"/>
</dbReference>
<dbReference type="InterPro" id="IPR029035">
    <property type="entry name" value="DHS-like_NAD/FAD-binding_dom"/>
</dbReference>
<dbReference type="GO" id="GO:0000287">
    <property type="term" value="F:magnesium ion binding"/>
    <property type="evidence" value="ECO:0007669"/>
    <property type="project" value="InterPro"/>
</dbReference>
<dbReference type="GO" id="GO:0009099">
    <property type="term" value="P:L-valine biosynthetic process"/>
    <property type="evidence" value="ECO:0007669"/>
    <property type="project" value="TreeGrafter"/>
</dbReference>
<organism evidence="8 9">
    <name type="scientific">Paenibacillus naphthalenovorans</name>
    <dbReference type="NCBI Taxonomy" id="162209"/>
    <lineage>
        <taxon>Bacteria</taxon>
        <taxon>Bacillati</taxon>
        <taxon>Bacillota</taxon>
        <taxon>Bacilli</taxon>
        <taxon>Bacillales</taxon>
        <taxon>Paenibacillaceae</taxon>
        <taxon>Paenibacillus</taxon>
    </lineage>
</organism>
<feature type="domain" description="Thiamine pyrophosphate enzyme N-terminal TPP-binding" evidence="7">
    <location>
        <begin position="1"/>
        <end position="107"/>
    </location>
</feature>
<dbReference type="Pfam" id="PF02775">
    <property type="entry name" value="TPP_enzyme_C"/>
    <property type="match status" value="1"/>
</dbReference>
<dbReference type="PROSITE" id="PS00187">
    <property type="entry name" value="TPP_ENZYMES"/>
    <property type="match status" value="1"/>
</dbReference>
<dbReference type="PATRIC" id="fig|162209.4.peg.5301"/>
<proteinExistence type="inferred from homology"/>
<dbReference type="GO" id="GO:0050660">
    <property type="term" value="F:flavin adenine dinucleotide binding"/>
    <property type="evidence" value="ECO:0007669"/>
    <property type="project" value="TreeGrafter"/>
</dbReference>
<feature type="domain" description="Thiamine pyrophosphate enzyme central" evidence="5">
    <location>
        <begin position="190"/>
        <end position="327"/>
    </location>
</feature>
<sequence>MRLSQVLANNVKEWGINHVFGIPGKSISPLMLDFDSAGVEFVLTRHEAGAGFAAAGYALGNKKLGVAIGTSGPGGTNLLTAAGQAKAYNLPLLIITGQPSAAESGKALGQDSSSFGTDLVKMFEPVTLFSARIERPDLVPLYVQHALEKAKTGVKGPVHLCIPFDVLMAQVEPFTIHLPDHIPQMISANVEEAIPLLNAAKRPVLFIGKGVMAAEAYDEIRILAEHWNIPVIMTPGGKGAFPTNHPLSLGNFGLGGTIQANDYMKSGVDLLIAVGTKLSDMTLSGFTPQMMPKQVIHFDYDVTFVSKALPVPTCVILGDAKTNLARLIDLAAAEVQVYEAAATAELDVPPKELGETHVLSAETAILALRSSLPDDAIIFGDDGSHTFYAIRHYDIRIPGTFYFDDVFGAMGHAIGYAVGAKAALPDRTIVCLTGDGCAMMHGMEIATAVNHRLPVVFVVMNNGRLDMVDKGMSYNTGRSVGAVYETPLDAAMFARSLGATGICCRTAQEIRDAVRTALHSHGPTVIEIIVDPNEIPPILTRLLTLE</sequence>
<dbReference type="Gene3D" id="3.40.50.1220">
    <property type="entry name" value="TPP-binding domain"/>
    <property type="match status" value="1"/>
</dbReference>
<dbReference type="InterPro" id="IPR012001">
    <property type="entry name" value="Thiamin_PyroP_enz_TPP-bd_dom"/>
</dbReference>
<dbReference type="InterPro" id="IPR029061">
    <property type="entry name" value="THDP-binding"/>
</dbReference>
<dbReference type="STRING" id="162209.IJ22_50160"/>
<protein>
    <submittedName>
        <fullName evidence="8">Thiamine pyrophosphate domain-containing TPP-binding protein</fullName>
    </submittedName>
</protein>
<dbReference type="GO" id="GO:0030976">
    <property type="term" value="F:thiamine pyrophosphate binding"/>
    <property type="evidence" value="ECO:0007669"/>
    <property type="project" value="InterPro"/>
</dbReference>
<comment type="similarity">
    <text evidence="2 4">Belongs to the TPP enzyme family.</text>
</comment>
<evidence type="ECO:0000259" key="7">
    <source>
        <dbReference type="Pfam" id="PF02776"/>
    </source>
</evidence>
<dbReference type="GO" id="GO:0005948">
    <property type="term" value="C:acetolactate synthase complex"/>
    <property type="evidence" value="ECO:0007669"/>
    <property type="project" value="TreeGrafter"/>
</dbReference>
<evidence type="ECO:0000313" key="9">
    <source>
        <dbReference type="Proteomes" id="UP000061660"/>
    </source>
</evidence>
<dbReference type="Proteomes" id="UP000061660">
    <property type="component" value="Chromosome"/>
</dbReference>
<evidence type="ECO:0000256" key="2">
    <source>
        <dbReference type="ARBA" id="ARBA00007812"/>
    </source>
</evidence>
<reference evidence="8 9" key="2">
    <citation type="journal article" date="2016" name="Genome Announc.">
        <title>Complete Genome Sequences of Two Interactive Moderate Thermophiles, Paenibacillus napthalenovorans 32O-Y and Paenibacillus sp. 32O-W.</title>
        <authorList>
            <person name="Butler R.R.III."/>
            <person name="Wang J."/>
            <person name="Stark B.C."/>
            <person name="Pombert J.F."/>
        </authorList>
    </citation>
    <scope>NUCLEOTIDE SEQUENCE [LARGE SCALE GENOMIC DNA]</scope>
    <source>
        <strain evidence="8 9">32O-Y</strain>
    </source>
</reference>
<dbReference type="CDD" id="cd07035">
    <property type="entry name" value="TPP_PYR_POX_like"/>
    <property type="match status" value="1"/>
</dbReference>
<evidence type="ECO:0000256" key="1">
    <source>
        <dbReference type="ARBA" id="ARBA00001964"/>
    </source>
</evidence>
<dbReference type="AlphaFoldDB" id="A0A0U2WFX8"/>
<name>A0A0U2WFX8_9BACL</name>
<dbReference type="GO" id="GO:0009097">
    <property type="term" value="P:isoleucine biosynthetic process"/>
    <property type="evidence" value="ECO:0007669"/>
    <property type="project" value="TreeGrafter"/>
</dbReference>
<dbReference type="PANTHER" id="PTHR18968:SF13">
    <property type="entry name" value="ACETOLACTATE SYNTHASE CATALYTIC SUBUNIT, MITOCHONDRIAL"/>
    <property type="match status" value="1"/>
</dbReference>
<dbReference type="SUPFAM" id="SSF52518">
    <property type="entry name" value="Thiamin diphosphate-binding fold (THDP-binding)"/>
    <property type="match status" value="2"/>
</dbReference>
<keyword evidence="3 4" id="KW-0786">Thiamine pyrophosphate</keyword>
<dbReference type="CDD" id="cd00568">
    <property type="entry name" value="TPP_enzymes"/>
    <property type="match status" value="1"/>
</dbReference>
<dbReference type="InterPro" id="IPR011766">
    <property type="entry name" value="TPP_enzyme_TPP-bd"/>
</dbReference>
<dbReference type="Gene3D" id="3.40.50.970">
    <property type="match status" value="2"/>
</dbReference>
<dbReference type="Pfam" id="PF02776">
    <property type="entry name" value="TPP_enzyme_N"/>
    <property type="match status" value="1"/>
</dbReference>
<reference evidence="9" key="1">
    <citation type="submission" date="2015-12" db="EMBL/GenBank/DDBJ databases">
        <title>Complete genome sequences of two moderately thermophilic Paenibacillus species.</title>
        <authorList>
            <person name="Butler R.III."/>
            <person name="Wang J."/>
            <person name="Stark B.C."/>
            <person name="Pombert J.-F."/>
        </authorList>
    </citation>
    <scope>NUCLEOTIDE SEQUENCE [LARGE SCALE GENOMIC DNA]</scope>
    <source>
        <strain evidence="9">32O-Y</strain>
    </source>
</reference>